<proteinExistence type="predicted"/>
<dbReference type="Proteomes" id="UP000019763">
    <property type="component" value="Unassembled WGS sequence"/>
</dbReference>
<dbReference type="AlphaFoldDB" id="A0A023B5W3"/>
<feature type="region of interest" description="Disordered" evidence="1">
    <location>
        <begin position="461"/>
        <end position="489"/>
    </location>
</feature>
<keyword evidence="2" id="KW-0732">Signal</keyword>
<feature type="chain" id="PRO_5001512003" evidence="2">
    <location>
        <begin position="31"/>
        <end position="584"/>
    </location>
</feature>
<reference evidence="3" key="1">
    <citation type="submission" date="2013-12" db="EMBL/GenBank/DDBJ databases">
        <authorList>
            <person name="Omoto C.K."/>
            <person name="Sibley D."/>
            <person name="Venepally P."/>
            <person name="Hadjithomas M."/>
            <person name="Karamycheva S."/>
            <person name="Brunk B."/>
            <person name="Roos D."/>
            <person name="Caler E."/>
            <person name="Lorenzi H."/>
        </authorList>
    </citation>
    <scope>NUCLEOTIDE SEQUENCE</scope>
</reference>
<gene>
    <name evidence="3" type="ORF">GNI_087580</name>
</gene>
<keyword evidence="3" id="KW-0472">Membrane</keyword>
<evidence type="ECO:0000313" key="3">
    <source>
        <dbReference type="EMBL" id="EZG62797.1"/>
    </source>
</evidence>
<evidence type="ECO:0000256" key="2">
    <source>
        <dbReference type="SAM" id="SignalP"/>
    </source>
</evidence>
<feature type="signal peptide" evidence="2">
    <location>
        <begin position="1"/>
        <end position="30"/>
    </location>
</feature>
<dbReference type="RefSeq" id="XP_011130718.1">
    <property type="nucleotide sequence ID" value="XM_011132416.1"/>
</dbReference>
<organism evidence="3 4">
    <name type="scientific">Gregarina niphandrodes</name>
    <name type="common">Septate eugregarine</name>
    <dbReference type="NCBI Taxonomy" id="110365"/>
    <lineage>
        <taxon>Eukaryota</taxon>
        <taxon>Sar</taxon>
        <taxon>Alveolata</taxon>
        <taxon>Apicomplexa</taxon>
        <taxon>Conoidasida</taxon>
        <taxon>Gregarinasina</taxon>
        <taxon>Eugregarinorida</taxon>
        <taxon>Gregarinidae</taxon>
        <taxon>Gregarina</taxon>
    </lineage>
</organism>
<sequence length="584" mass="64571">MRTCVHLRQPCVRVSLCAALLGVGPGLSVAVPVGGGKRRCLETCLKKDAVLPHSTKDAALGEFCSRLETATNPGVRLVLGFLLASVECEPVLVHPGEEEGLVAPKYLVWAYDVLRYGWEHLVPFDCLGSSVFGLARRAAVWKTCGKRNWSLEPHCYNVGVAKGTAAQWDVMRFVEWLASRRKDDVGCVAPYHPNHSLPKERVAEAIFDLLRGWRHFTADAPLARVIRGWWKTRSTLFQSRTPLPHFAAVSRSQFEGLFVTLLGNTHTPPEQIPAVIRKAFRKARINSTLAGLQPKPGLEPGTLASEPALTAGCGMVRWSEVARRCVGSSGVLSETVPAQLRSANGERFDIATTEEAAIRLPPPLLVWSYDVLFKGWWMAVPPLLRSRKGQLSLFGLAHAVAQMNGSNWIPSVAAACYACREGGVHSTIAGQCDRCDSPWSPDDFWNWLQLRHLLITRNPAPPQLDAERSTQNSRETSEGACHTQKVTGSETKNTLAAVERLLNEIGFEMPERIKGQERWPLPLRYQASQDSYAAHLQNWWATRVSEPPSRERGLTAWEGERLILINSLDPEALSPEDLVAETLA</sequence>
<keyword evidence="4" id="KW-1185">Reference proteome</keyword>
<evidence type="ECO:0000313" key="4">
    <source>
        <dbReference type="Proteomes" id="UP000019763"/>
    </source>
</evidence>
<dbReference type="VEuPathDB" id="CryptoDB:GNI_087580"/>
<evidence type="ECO:0000256" key="1">
    <source>
        <dbReference type="SAM" id="MobiDB-lite"/>
    </source>
</evidence>
<dbReference type="EMBL" id="AFNH02000657">
    <property type="protein sequence ID" value="EZG62797.1"/>
    <property type="molecule type" value="Genomic_DNA"/>
</dbReference>
<comment type="caution">
    <text evidence="3">The sequence shown here is derived from an EMBL/GenBank/DDBJ whole genome shotgun (WGS) entry which is preliminary data.</text>
</comment>
<name>A0A023B5W3_GRENI</name>
<dbReference type="GeneID" id="22913130"/>
<protein>
    <submittedName>
        <fullName evidence="3">Transmembrane protein</fullName>
    </submittedName>
</protein>
<keyword evidence="3" id="KW-0812">Transmembrane</keyword>
<accession>A0A023B5W3</accession>